<accession>A0A0P8Y4F5</accession>
<dbReference type="SMR" id="A0A0P8Y4F5"/>
<dbReference type="eggNOG" id="KOG1456">
    <property type="taxonomic scope" value="Eukaryota"/>
</dbReference>
<dbReference type="OrthoDB" id="302770at2759"/>
<keyword evidence="2" id="KW-0677">Repeat</keyword>
<evidence type="ECO:0000256" key="2">
    <source>
        <dbReference type="ARBA" id="ARBA00022737"/>
    </source>
</evidence>
<dbReference type="CDD" id="cd12424">
    <property type="entry name" value="RRM3_hnRNPL_like"/>
    <property type="match status" value="1"/>
</dbReference>
<dbReference type="Gene3D" id="3.30.70.330">
    <property type="match status" value="3"/>
</dbReference>
<dbReference type="AlphaFoldDB" id="A0A0P8Y4F5"/>
<dbReference type="GO" id="GO:0003723">
    <property type="term" value="F:RNA binding"/>
    <property type="evidence" value="ECO:0007669"/>
    <property type="project" value="UniProtKB-UniRule"/>
</dbReference>
<dbReference type="Proteomes" id="UP000007801">
    <property type="component" value="Unassembled WGS sequence"/>
</dbReference>
<dbReference type="InterPro" id="IPR021790">
    <property type="entry name" value="PTBP1-like_RRM2"/>
</dbReference>
<evidence type="ECO:0000256" key="3">
    <source>
        <dbReference type="ARBA" id="ARBA00022884"/>
    </source>
</evidence>
<protein>
    <submittedName>
        <fullName evidence="7">Uncharacterized protein, isoform J</fullName>
    </submittedName>
</protein>
<dbReference type="FunFam" id="3.30.70.330:FF:000072">
    <property type="entry name" value="heterogeneous nuclear ribonucleoprotein L isoform X1"/>
    <property type="match status" value="1"/>
</dbReference>
<keyword evidence="1" id="KW-0597">Phosphoprotein</keyword>
<keyword evidence="3 4" id="KW-0694">RNA-binding</keyword>
<evidence type="ECO:0000313" key="7">
    <source>
        <dbReference type="EMBL" id="KPU76480.1"/>
    </source>
</evidence>
<evidence type="ECO:0000256" key="1">
    <source>
        <dbReference type="ARBA" id="ARBA00022553"/>
    </source>
</evidence>
<dbReference type="Pfam" id="PF11835">
    <property type="entry name" value="RRM_8"/>
    <property type="match status" value="1"/>
</dbReference>
<feature type="compositionally biased region" description="Basic and acidic residues" evidence="5">
    <location>
        <begin position="67"/>
        <end position="77"/>
    </location>
</feature>
<dbReference type="SMART" id="SM00360">
    <property type="entry name" value="RRM"/>
    <property type="match status" value="3"/>
</dbReference>
<dbReference type="Pfam" id="PF22976">
    <property type="entry name" value="RRM_10"/>
    <property type="match status" value="1"/>
</dbReference>
<organism evidence="7 8">
    <name type="scientific">Drosophila ananassae</name>
    <name type="common">Fruit fly</name>
    <dbReference type="NCBI Taxonomy" id="7217"/>
    <lineage>
        <taxon>Eukaryota</taxon>
        <taxon>Metazoa</taxon>
        <taxon>Ecdysozoa</taxon>
        <taxon>Arthropoda</taxon>
        <taxon>Hexapoda</taxon>
        <taxon>Insecta</taxon>
        <taxon>Pterygota</taxon>
        <taxon>Neoptera</taxon>
        <taxon>Endopterygota</taxon>
        <taxon>Diptera</taxon>
        <taxon>Brachycera</taxon>
        <taxon>Muscomorpha</taxon>
        <taxon>Ephydroidea</taxon>
        <taxon>Drosophilidae</taxon>
        <taxon>Drosophila</taxon>
        <taxon>Sophophora</taxon>
    </lineage>
</organism>
<dbReference type="NCBIfam" id="TIGR01649">
    <property type="entry name" value="hnRNP-L_PTB"/>
    <property type="match status" value="1"/>
</dbReference>
<evidence type="ECO:0000256" key="5">
    <source>
        <dbReference type="SAM" id="MobiDB-lite"/>
    </source>
</evidence>
<sequence>MPYNGASNGSGGGGATGGGGGATIVVTEGPQNKKIRTGVQQPGENDVHMHARSTQQQNQQQALMNKSNDDLRRKRPETTRPNHILLFTIINPFYPITVDVLHKICHPHGQVLRIVIFKKNGVQAMVEFDNLDAATRARENLNGADIYAGCCTLKIDYAKPEKLNVYKNEPDTSWDYTLSTEPPLLGPGAAFPPFGAPEYHPTTPENWKGAAIHPTGLMKEPAGVVAGRNAPVAFTQQGQAQGAVMMVYGLDHDTSNTDKLFNLVCLYGNVARIKFLKTKEGTAMVQMGDSVAVERCVQHLNNIPVGTGGKIQIAFSKQNFLSEVINPFLLPDHSPSFKEYTGSKNNRFLSPAQASKNRIQPPSKILHFFNTPPGLTEDQLIGIFNIKDVPATSVRLFPLKTERSSSGLIEFPNISQAVLAIMKCNHLPIEGKGTKFPFIMKLCFSSSKSMNGAWNNATSEGMIEKENEVEPKVEIYN</sequence>
<dbReference type="CDD" id="cd12427">
    <property type="entry name" value="RRM4_hnRNPL_like"/>
    <property type="match status" value="1"/>
</dbReference>
<feature type="compositionally biased region" description="Gly residues" evidence="5">
    <location>
        <begin position="8"/>
        <end position="22"/>
    </location>
</feature>
<evidence type="ECO:0000313" key="8">
    <source>
        <dbReference type="Proteomes" id="UP000007801"/>
    </source>
</evidence>
<dbReference type="FunFam" id="3.30.70.330:FF:000206">
    <property type="entry name" value="Smooth, isoform L"/>
    <property type="match status" value="1"/>
</dbReference>
<dbReference type="Pfam" id="PF13893">
    <property type="entry name" value="RRM_5"/>
    <property type="match status" value="1"/>
</dbReference>
<feature type="domain" description="RRM" evidence="6">
    <location>
        <begin position="243"/>
        <end position="318"/>
    </location>
</feature>
<dbReference type="PROSITE" id="PS50102">
    <property type="entry name" value="RRM"/>
    <property type="match status" value="2"/>
</dbReference>
<proteinExistence type="predicted"/>
<feature type="domain" description="RRM" evidence="6">
    <location>
        <begin position="83"/>
        <end position="160"/>
    </location>
</feature>
<dbReference type="InterPro" id="IPR012677">
    <property type="entry name" value="Nucleotide-bd_a/b_plait_sf"/>
</dbReference>
<dbReference type="EMBL" id="CH902619">
    <property type="protein sequence ID" value="KPU76480.1"/>
    <property type="molecule type" value="Genomic_DNA"/>
</dbReference>
<dbReference type="SUPFAM" id="SSF54928">
    <property type="entry name" value="RNA-binding domain, RBD"/>
    <property type="match status" value="3"/>
</dbReference>
<dbReference type="InterPro" id="IPR006536">
    <property type="entry name" value="HnRNP-L/PTB"/>
</dbReference>
<reference evidence="7 8" key="1">
    <citation type="journal article" date="2007" name="Nature">
        <title>Evolution of genes and genomes on the Drosophila phylogeny.</title>
        <authorList>
            <consortium name="Drosophila 12 Genomes Consortium"/>
            <person name="Clark A.G."/>
            <person name="Eisen M.B."/>
            <person name="Smith D.R."/>
            <person name="Bergman C.M."/>
            <person name="Oliver B."/>
            <person name="Markow T.A."/>
            <person name="Kaufman T.C."/>
            <person name="Kellis M."/>
            <person name="Gelbart W."/>
            <person name="Iyer V.N."/>
            <person name="Pollard D.A."/>
            <person name="Sackton T.B."/>
            <person name="Larracuente A.M."/>
            <person name="Singh N.D."/>
            <person name="Abad J.P."/>
            <person name="Abt D.N."/>
            <person name="Adryan B."/>
            <person name="Aguade M."/>
            <person name="Akashi H."/>
            <person name="Anderson W.W."/>
            <person name="Aquadro C.F."/>
            <person name="Ardell D.H."/>
            <person name="Arguello R."/>
            <person name="Artieri C.G."/>
            <person name="Barbash D.A."/>
            <person name="Barker D."/>
            <person name="Barsanti P."/>
            <person name="Batterham P."/>
            <person name="Batzoglou S."/>
            <person name="Begun D."/>
            <person name="Bhutkar A."/>
            <person name="Blanco E."/>
            <person name="Bosak S.A."/>
            <person name="Bradley R.K."/>
            <person name="Brand A.D."/>
            <person name="Brent M.R."/>
            <person name="Brooks A.N."/>
            <person name="Brown R.H."/>
            <person name="Butlin R.K."/>
            <person name="Caggese C."/>
            <person name="Calvi B.R."/>
            <person name="Bernardo de Carvalho A."/>
            <person name="Caspi A."/>
            <person name="Castrezana S."/>
            <person name="Celniker S.E."/>
            <person name="Chang J.L."/>
            <person name="Chapple C."/>
            <person name="Chatterji S."/>
            <person name="Chinwalla A."/>
            <person name="Civetta A."/>
            <person name="Clifton S.W."/>
            <person name="Comeron J.M."/>
            <person name="Costello J.C."/>
            <person name="Coyne J.A."/>
            <person name="Daub J."/>
            <person name="David R.G."/>
            <person name="Delcher A.L."/>
            <person name="Delehaunty K."/>
            <person name="Do C.B."/>
            <person name="Ebling H."/>
            <person name="Edwards K."/>
            <person name="Eickbush T."/>
            <person name="Evans J.D."/>
            <person name="Filipski A."/>
            <person name="Findeiss S."/>
            <person name="Freyhult E."/>
            <person name="Fulton L."/>
            <person name="Fulton R."/>
            <person name="Garcia A.C."/>
            <person name="Gardiner A."/>
            <person name="Garfield D.A."/>
            <person name="Garvin B.E."/>
            <person name="Gibson G."/>
            <person name="Gilbert D."/>
            <person name="Gnerre S."/>
            <person name="Godfrey J."/>
            <person name="Good R."/>
            <person name="Gotea V."/>
            <person name="Gravely B."/>
            <person name="Greenberg A.J."/>
            <person name="Griffiths-Jones S."/>
            <person name="Gross S."/>
            <person name="Guigo R."/>
            <person name="Gustafson E.A."/>
            <person name="Haerty W."/>
            <person name="Hahn M.W."/>
            <person name="Halligan D.L."/>
            <person name="Halpern A.L."/>
            <person name="Halter G.M."/>
            <person name="Han M.V."/>
            <person name="Heger A."/>
            <person name="Hillier L."/>
            <person name="Hinrichs A.S."/>
            <person name="Holmes I."/>
            <person name="Hoskins R.A."/>
            <person name="Hubisz M.J."/>
            <person name="Hultmark D."/>
            <person name="Huntley M.A."/>
            <person name="Jaffe D.B."/>
            <person name="Jagadeeshan S."/>
            <person name="Jeck W.R."/>
            <person name="Johnson J."/>
            <person name="Jones C.D."/>
            <person name="Jordan W.C."/>
            <person name="Karpen G.H."/>
            <person name="Kataoka E."/>
            <person name="Keightley P.D."/>
            <person name="Kheradpour P."/>
            <person name="Kirkness E.F."/>
            <person name="Koerich L.B."/>
            <person name="Kristiansen K."/>
            <person name="Kudrna D."/>
            <person name="Kulathinal R.J."/>
            <person name="Kumar S."/>
            <person name="Kwok R."/>
            <person name="Lander E."/>
            <person name="Langley C.H."/>
            <person name="Lapoint R."/>
            <person name="Lazzaro B.P."/>
            <person name="Lee S.J."/>
            <person name="Levesque L."/>
            <person name="Li R."/>
            <person name="Lin C.F."/>
            <person name="Lin M.F."/>
            <person name="Lindblad-Toh K."/>
            <person name="Llopart A."/>
            <person name="Long M."/>
            <person name="Low L."/>
            <person name="Lozovsky E."/>
            <person name="Lu J."/>
            <person name="Luo M."/>
            <person name="Machado C.A."/>
            <person name="Makalowski W."/>
            <person name="Marzo M."/>
            <person name="Matsuda M."/>
            <person name="Matzkin L."/>
            <person name="McAllister B."/>
            <person name="McBride C.S."/>
            <person name="McKernan B."/>
            <person name="McKernan K."/>
            <person name="Mendez-Lago M."/>
            <person name="Minx P."/>
            <person name="Mollenhauer M.U."/>
            <person name="Montooth K."/>
            <person name="Mount S.M."/>
            <person name="Mu X."/>
            <person name="Myers E."/>
            <person name="Negre B."/>
            <person name="Newfeld S."/>
            <person name="Nielsen R."/>
            <person name="Noor M.A."/>
            <person name="O'Grady P."/>
            <person name="Pachter L."/>
            <person name="Papaceit M."/>
            <person name="Parisi M.J."/>
            <person name="Parisi M."/>
            <person name="Parts L."/>
            <person name="Pedersen J.S."/>
            <person name="Pesole G."/>
            <person name="Phillippy A.M."/>
            <person name="Ponting C.P."/>
            <person name="Pop M."/>
            <person name="Porcelli D."/>
            <person name="Powell J.R."/>
            <person name="Prohaska S."/>
            <person name="Pruitt K."/>
            <person name="Puig M."/>
            <person name="Quesneville H."/>
            <person name="Ram K.R."/>
            <person name="Rand D."/>
            <person name="Rasmussen M.D."/>
            <person name="Reed L.K."/>
            <person name="Reenan R."/>
            <person name="Reily A."/>
            <person name="Remington K.A."/>
            <person name="Rieger T.T."/>
            <person name="Ritchie M.G."/>
            <person name="Robin C."/>
            <person name="Rogers Y.H."/>
            <person name="Rohde C."/>
            <person name="Rozas J."/>
            <person name="Rubenfield M.J."/>
            <person name="Ruiz A."/>
            <person name="Russo S."/>
            <person name="Salzberg S.L."/>
            <person name="Sanchez-Gracia A."/>
            <person name="Saranga D.J."/>
            <person name="Sato H."/>
            <person name="Schaeffer S.W."/>
            <person name="Schatz M.C."/>
            <person name="Schlenke T."/>
            <person name="Schwartz R."/>
            <person name="Segarra C."/>
            <person name="Singh R.S."/>
            <person name="Sirot L."/>
            <person name="Sirota M."/>
            <person name="Sisneros N.B."/>
            <person name="Smith C.D."/>
            <person name="Smith T.F."/>
            <person name="Spieth J."/>
            <person name="Stage D.E."/>
            <person name="Stark A."/>
            <person name="Stephan W."/>
            <person name="Strausberg R.L."/>
            <person name="Strempel S."/>
            <person name="Sturgill D."/>
            <person name="Sutton G."/>
            <person name="Sutton G.G."/>
            <person name="Tao W."/>
            <person name="Teichmann S."/>
            <person name="Tobari Y.N."/>
            <person name="Tomimura Y."/>
            <person name="Tsolas J.M."/>
            <person name="Valente V.L."/>
            <person name="Venter E."/>
            <person name="Venter J.C."/>
            <person name="Vicario S."/>
            <person name="Vieira F.G."/>
            <person name="Vilella A.J."/>
            <person name="Villasante A."/>
            <person name="Walenz B."/>
            <person name="Wang J."/>
            <person name="Wasserman M."/>
            <person name="Watts T."/>
            <person name="Wilson D."/>
            <person name="Wilson R.K."/>
            <person name="Wing R.A."/>
            <person name="Wolfner M.F."/>
            <person name="Wong A."/>
            <person name="Wong G.K."/>
            <person name="Wu C.I."/>
            <person name="Wu G."/>
            <person name="Yamamoto D."/>
            <person name="Yang H.P."/>
            <person name="Yang S.P."/>
            <person name="Yorke J.A."/>
            <person name="Yoshida K."/>
            <person name="Zdobnov E."/>
            <person name="Zhang P."/>
            <person name="Zhang Y."/>
            <person name="Zimin A.V."/>
            <person name="Baldwin J."/>
            <person name="Abdouelleil A."/>
            <person name="Abdulkadir J."/>
            <person name="Abebe A."/>
            <person name="Abera B."/>
            <person name="Abreu J."/>
            <person name="Acer S.C."/>
            <person name="Aftuck L."/>
            <person name="Alexander A."/>
            <person name="An P."/>
            <person name="Anderson E."/>
            <person name="Anderson S."/>
            <person name="Arachi H."/>
            <person name="Azer M."/>
            <person name="Bachantsang P."/>
            <person name="Barry A."/>
            <person name="Bayul T."/>
            <person name="Berlin A."/>
            <person name="Bessette D."/>
            <person name="Bloom T."/>
            <person name="Blye J."/>
            <person name="Boguslavskiy L."/>
            <person name="Bonnet C."/>
            <person name="Boukhgalter B."/>
            <person name="Bourzgui I."/>
            <person name="Brown A."/>
            <person name="Cahill P."/>
            <person name="Channer S."/>
            <person name="Cheshatsang Y."/>
            <person name="Chuda L."/>
            <person name="Citroen M."/>
            <person name="Collymore A."/>
            <person name="Cooke P."/>
            <person name="Costello M."/>
            <person name="D'Aco K."/>
            <person name="Daza R."/>
            <person name="De Haan G."/>
            <person name="DeGray S."/>
            <person name="DeMaso C."/>
            <person name="Dhargay N."/>
            <person name="Dooley K."/>
            <person name="Dooley E."/>
            <person name="Doricent M."/>
            <person name="Dorje P."/>
            <person name="Dorjee K."/>
            <person name="Dupes A."/>
            <person name="Elong R."/>
            <person name="Falk J."/>
            <person name="Farina A."/>
            <person name="Faro S."/>
            <person name="Ferguson D."/>
            <person name="Fisher S."/>
            <person name="Foley C.D."/>
            <person name="Franke A."/>
            <person name="Friedrich D."/>
            <person name="Gadbois L."/>
            <person name="Gearin G."/>
            <person name="Gearin C.R."/>
            <person name="Giannoukos G."/>
            <person name="Goode T."/>
            <person name="Graham J."/>
            <person name="Grandbois E."/>
            <person name="Grewal S."/>
            <person name="Gyaltsen K."/>
            <person name="Hafez N."/>
            <person name="Hagos B."/>
            <person name="Hall J."/>
            <person name="Henson C."/>
            <person name="Hollinger A."/>
            <person name="Honan T."/>
            <person name="Huard M.D."/>
            <person name="Hughes L."/>
            <person name="Hurhula B."/>
            <person name="Husby M.E."/>
            <person name="Kamat A."/>
            <person name="Kanga B."/>
            <person name="Kashin S."/>
            <person name="Khazanovich D."/>
            <person name="Kisner P."/>
            <person name="Lance K."/>
            <person name="Lara M."/>
            <person name="Lee W."/>
            <person name="Lennon N."/>
            <person name="Letendre F."/>
            <person name="LeVine R."/>
            <person name="Lipovsky A."/>
            <person name="Liu X."/>
            <person name="Liu J."/>
            <person name="Liu S."/>
            <person name="Lokyitsang T."/>
            <person name="Lokyitsang Y."/>
            <person name="Lubonja R."/>
            <person name="Lui A."/>
            <person name="MacDonald P."/>
            <person name="Magnisalis V."/>
            <person name="Maru K."/>
            <person name="Matthews C."/>
            <person name="McCusker W."/>
            <person name="McDonough S."/>
            <person name="Mehta T."/>
            <person name="Meldrim J."/>
            <person name="Meneus L."/>
            <person name="Mihai O."/>
            <person name="Mihalev A."/>
            <person name="Mihova T."/>
            <person name="Mittelman R."/>
            <person name="Mlenga V."/>
            <person name="Montmayeur A."/>
            <person name="Mulrain L."/>
            <person name="Navidi A."/>
            <person name="Naylor J."/>
            <person name="Negash T."/>
            <person name="Nguyen T."/>
            <person name="Nguyen N."/>
            <person name="Nicol R."/>
            <person name="Norbu C."/>
            <person name="Norbu N."/>
            <person name="Novod N."/>
            <person name="O'Neill B."/>
            <person name="Osman S."/>
            <person name="Markiewicz E."/>
            <person name="Oyono O.L."/>
            <person name="Patti C."/>
            <person name="Phunkhang P."/>
            <person name="Pierre F."/>
            <person name="Priest M."/>
            <person name="Raghuraman S."/>
            <person name="Rege F."/>
            <person name="Reyes R."/>
            <person name="Rise C."/>
            <person name="Rogov P."/>
            <person name="Ross K."/>
            <person name="Ryan E."/>
            <person name="Settipalli S."/>
            <person name="Shea T."/>
            <person name="Sherpa N."/>
            <person name="Shi L."/>
            <person name="Shih D."/>
            <person name="Sparrow T."/>
            <person name="Spaulding J."/>
            <person name="Stalker J."/>
            <person name="Stange-Thomann N."/>
            <person name="Stavropoulos S."/>
            <person name="Stone C."/>
            <person name="Strader C."/>
            <person name="Tesfaye S."/>
            <person name="Thomson T."/>
            <person name="Thoulutsang Y."/>
            <person name="Thoulutsang D."/>
            <person name="Topham K."/>
            <person name="Topping I."/>
            <person name="Tsamla T."/>
            <person name="Vassiliev H."/>
            <person name="Vo A."/>
            <person name="Wangchuk T."/>
            <person name="Wangdi T."/>
            <person name="Weiand M."/>
            <person name="Wilkinson J."/>
            <person name="Wilson A."/>
            <person name="Yadav S."/>
            <person name="Young G."/>
            <person name="Yu Q."/>
            <person name="Zembek L."/>
            <person name="Zhong D."/>
            <person name="Zimmer A."/>
            <person name="Zwirko Z."/>
            <person name="Jaffe D.B."/>
            <person name="Alvarez P."/>
            <person name="Brockman W."/>
            <person name="Butler J."/>
            <person name="Chin C."/>
            <person name="Gnerre S."/>
            <person name="Grabherr M."/>
            <person name="Kleber M."/>
            <person name="Mauceli E."/>
            <person name="MacCallum I."/>
        </authorList>
    </citation>
    <scope>NUCLEOTIDE SEQUENCE [LARGE SCALE GENOMIC DNA]</scope>
    <source>
        <strain evidence="8">Tucson 14024-0371.13</strain>
    </source>
</reference>
<gene>
    <name evidence="7" type="primary">Dana\GF13176</name>
    <name evidence="7" type="synonym">dana_GLEANR_13190</name>
    <name evidence="7" type="ORF">GF13176</name>
</gene>
<dbReference type="GO" id="GO:0006397">
    <property type="term" value="P:mRNA processing"/>
    <property type="evidence" value="ECO:0007669"/>
    <property type="project" value="InterPro"/>
</dbReference>
<dbReference type="CDD" id="cd12694">
    <property type="entry name" value="RRM2_hnRNPL_like"/>
    <property type="match status" value="1"/>
</dbReference>
<evidence type="ECO:0000259" key="6">
    <source>
        <dbReference type="PROSITE" id="PS50102"/>
    </source>
</evidence>
<feature type="region of interest" description="Disordered" evidence="5">
    <location>
        <begin position="1"/>
        <end position="77"/>
    </location>
</feature>
<dbReference type="InterPro" id="IPR055204">
    <property type="entry name" value="HNRNPL_RRM"/>
</dbReference>
<dbReference type="InterPro" id="IPR000504">
    <property type="entry name" value="RRM_dom"/>
</dbReference>
<evidence type="ECO:0000256" key="4">
    <source>
        <dbReference type="PROSITE-ProRule" id="PRU00176"/>
    </source>
</evidence>
<dbReference type="FunFam" id="3.30.70.330:FF:000052">
    <property type="entry name" value="Heterogeneous nuclear ribonucleoprotein L like"/>
    <property type="match status" value="1"/>
</dbReference>
<dbReference type="PANTHER" id="PTHR15592">
    <property type="entry name" value="MATRIN 3/NUCLEAR PROTEIN 220-RELATED"/>
    <property type="match status" value="1"/>
</dbReference>
<name>A0A0P8Y4F5_DROAN</name>
<keyword evidence="8" id="KW-1185">Reference proteome</keyword>
<dbReference type="GO" id="GO:0005634">
    <property type="term" value="C:nucleus"/>
    <property type="evidence" value="ECO:0007669"/>
    <property type="project" value="InterPro"/>
</dbReference>
<dbReference type="InterPro" id="IPR035979">
    <property type="entry name" value="RBD_domain_sf"/>
</dbReference>